<name>A0A4C1Z3Y7_EUMVA</name>
<accession>A0A4C1Z3Y7</accession>
<comment type="caution">
    <text evidence="1">The sequence shown here is derived from an EMBL/GenBank/DDBJ whole genome shotgun (WGS) entry which is preliminary data.</text>
</comment>
<dbReference type="Proteomes" id="UP000299102">
    <property type="component" value="Unassembled WGS sequence"/>
</dbReference>
<gene>
    <name evidence="1" type="ORF">EVAR_57588_1</name>
</gene>
<evidence type="ECO:0000313" key="1">
    <source>
        <dbReference type="EMBL" id="GBP83326.1"/>
    </source>
</evidence>
<keyword evidence="2" id="KW-1185">Reference proteome</keyword>
<evidence type="ECO:0000313" key="2">
    <source>
        <dbReference type="Proteomes" id="UP000299102"/>
    </source>
</evidence>
<organism evidence="1 2">
    <name type="scientific">Eumeta variegata</name>
    <name type="common">Bagworm moth</name>
    <name type="synonym">Eumeta japonica</name>
    <dbReference type="NCBI Taxonomy" id="151549"/>
    <lineage>
        <taxon>Eukaryota</taxon>
        <taxon>Metazoa</taxon>
        <taxon>Ecdysozoa</taxon>
        <taxon>Arthropoda</taxon>
        <taxon>Hexapoda</taxon>
        <taxon>Insecta</taxon>
        <taxon>Pterygota</taxon>
        <taxon>Neoptera</taxon>
        <taxon>Endopterygota</taxon>
        <taxon>Lepidoptera</taxon>
        <taxon>Glossata</taxon>
        <taxon>Ditrysia</taxon>
        <taxon>Tineoidea</taxon>
        <taxon>Psychidae</taxon>
        <taxon>Oiketicinae</taxon>
        <taxon>Eumeta</taxon>
    </lineage>
</organism>
<protein>
    <submittedName>
        <fullName evidence="1">Uncharacterized protein</fullName>
    </submittedName>
</protein>
<sequence>MAKLRQPRVRGDNTSYPDRLCDFKNGGYRIVKSNDKYAKAVGIHDSVGRIEFNALRKRLGASTVKCKSQILE</sequence>
<dbReference type="AlphaFoldDB" id="A0A4C1Z3Y7"/>
<reference evidence="1 2" key="1">
    <citation type="journal article" date="2019" name="Commun. Biol.">
        <title>The bagworm genome reveals a unique fibroin gene that provides high tensile strength.</title>
        <authorList>
            <person name="Kono N."/>
            <person name="Nakamura H."/>
            <person name="Ohtoshi R."/>
            <person name="Tomita M."/>
            <person name="Numata K."/>
            <person name="Arakawa K."/>
        </authorList>
    </citation>
    <scope>NUCLEOTIDE SEQUENCE [LARGE SCALE GENOMIC DNA]</scope>
</reference>
<dbReference type="EMBL" id="BGZK01001614">
    <property type="protein sequence ID" value="GBP83326.1"/>
    <property type="molecule type" value="Genomic_DNA"/>
</dbReference>
<proteinExistence type="predicted"/>